<reference evidence="1 2" key="1">
    <citation type="journal article" date="2019" name="Nat. Med.">
        <title>A library of human gut bacterial isolates paired with longitudinal multiomics data enables mechanistic microbiome research.</title>
        <authorList>
            <person name="Poyet M."/>
            <person name="Groussin M."/>
            <person name="Gibbons S.M."/>
            <person name="Avila-Pacheco J."/>
            <person name="Jiang X."/>
            <person name="Kearney S.M."/>
            <person name="Perrotta A.R."/>
            <person name="Berdy B."/>
            <person name="Zhao S."/>
            <person name="Lieberman T.D."/>
            <person name="Swanson P.K."/>
            <person name="Smith M."/>
            <person name="Roesemann S."/>
            <person name="Alexander J.E."/>
            <person name="Rich S.A."/>
            <person name="Livny J."/>
            <person name="Vlamakis H."/>
            <person name="Clish C."/>
            <person name="Bullock K."/>
            <person name="Deik A."/>
            <person name="Scott J."/>
            <person name="Pierce K.A."/>
            <person name="Xavier R.J."/>
            <person name="Alm E.J."/>
        </authorList>
    </citation>
    <scope>NUCLEOTIDE SEQUENCE [LARGE SCALE GENOMIC DNA]</scope>
    <source>
        <strain evidence="1 2">BIOML-A106</strain>
    </source>
</reference>
<dbReference type="Proteomes" id="UP000479773">
    <property type="component" value="Unassembled WGS sequence"/>
</dbReference>
<name>A0A6L3GKB7_BACFG</name>
<accession>A0A6L3GKB7</accession>
<dbReference type="EMBL" id="VWEQ01000329">
    <property type="protein sequence ID" value="KAA4736602.1"/>
    <property type="molecule type" value="Genomic_DNA"/>
</dbReference>
<sequence>DNKLSSGSEKLYSIKVYNASETAIPDMILCKPLMHYIRANYPGSRTQVGLYRSVVESEQSVSPANRMKENI</sequence>
<feature type="non-terminal residue" evidence="1">
    <location>
        <position position="1"/>
    </location>
</feature>
<evidence type="ECO:0000313" key="2">
    <source>
        <dbReference type="Proteomes" id="UP000479773"/>
    </source>
</evidence>
<dbReference type="AlphaFoldDB" id="A0A6L3GKB7"/>
<comment type="caution">
    <text evidence="1">The sequence shown here is derived from an EMBL/GenBank/DDBJ whole genome shotgun (WGS) entry which is preliminary data.</text>
</comment>
<proteinExistence type="predicted"/>
<organism evidence="1 2">
    <name type="scientific">Bacteroides fragilis</name>
    <dbReference type="NCBI Taxonomy" id="817"/>
    <lineage>
        <taxon>Bacteria</taxon>
        <taxon>Pseudomonadati</taxon>
        <taxon>Bacteroidota</taxon>
        <taxon>Bacteroidia</taxon>
        <taxon>Bacteroidales</taxon>
        <taxon>Bacteroidaceae</taxon>
        <taxon>Bacteroides</taxon>
    </lineage>
</organism>
<gene>
    <name evidence="1" type="ORF">F3B44_27425</name>
</gene>
<evidence type="ECO:0000313" key="1">
    <source>
        <dbReference type="EMBL" id="KAA4736602.1"/>
    </source>
</evidence>
<protein>
    <submittedName>
        <fullName evidence="1">Uncharacterized protein</fullName>
    </submittedName>
</protein>